<dbReference type="Proteomes" id="UP000032266">
    <property type="component" value="Chromosome"/>
</dbReference>
<accession>A0A0C5VFD8</accession>
<proteinExistence type="predicted"/>
<reference evidence="1 2" key="1">
    <citation type="submission" date="2014-01" db="EMBL/GenBank/DDBJ databases">
        <title>Full genme sequencing of cellulolytic bacterium Gynuella sunshinyii YC6258T gen. nov., sp. nov.</title>
        <authorList>
            <person name="Khan H."/>
            <person name="Chung E.J."/>
            <person name="Chung Y.R."/>
        </authorList>
    </citation>
    <scope>NUCLEOTIDE SEQUENCE [LARGE SCALE GENOMIC DNA]</scope>
    <source>
        <strain evidence="1 2">YC6258</strain>
    </source>
</reference>
<dbReference type="AlphaFoldDB" id="A0A0C5VFD8"/>
<name>A0A0C5VFD8_9GAMM</name>
<sequence length="161" mass="16859">MMTICVDSAAVSGTQIHTFSGTTTNSRTLMTALLLDKNDSLVVDNGYVFFTVNTNHHAFAVNSAGLLALVQRNATGGHAAFTALSDETGSSTLDSKKPINSLLVSLKNSYPAVTGTTDAIETHISTPSSLSDDHSQSPGLCTFKITGHKALLFNQLAGIQS</sequence>
<dbReference type="HOGENOM" id="CLU_1641378_0_0_6"/>
<dbReference type="RefSeq" id="WP_044615275.1">
    <property type="nucleotide sequence ID" value="NZ_CP007142.1"/>
</dbReference>
<protein>
    <submittedName>
        <fullName evidence="1">Uncharacterized protein</fullName>
    </submittedName>
</protein>
<dbReference type="STRING" id="1445510.YC6258_00062"/>
<evidence type="ECO:0000313" key="1">
    <source>
        <dbReference type="EMBL" id="AJQ92118.1"/>
    </source>
</evidence>
<organism evidence="1 2">
    <name type="scientific">Gynuella sunshinyii YC6258</name>
    <dbReference type="NCBI Taxonomy" id="1445510"/>
    <lineage>
        <taxon>Bacteria</taxon>
        <taxon>Pseudomonadati</taxon>
        <taxon>Pseudomonadota</taxon>
        <taxon>Gammaproteobacteria</taxon>
        <taxon>Oceanospirillales</taxon>
        <taxon>Saccharospirillaceae</taxon>
        <taxon>Gynuella</taxon>
    </lineage>
</organism>
<evidence type="ECO:0000313" key="2">
    <source>
        <dbReference type="Proteomes" id="UP000032266"/>
    </source>
</evidence>
<gene>
    <name evidence="1" type="ORF">YC6258_00062</name>
</gene>
<keyword evidence="2" id="KW-1185">Reference proteome</keyword>
<dbReference type="KEGG" id="gsn:YC6258_00062"/>
<dbReference type="EMBL" id="CP007142">
    <property type="protein sequence ID" value="AJQ92118.1"/>
    <property type="molecule type" value="Genomic_DNA"/>
</dbReference>